<dbReference type="InterPro" id="IPR027417">
    <property type="entry name" value="P-loop_NTPase"/>
</dbReference>
<proteinExistence type="inferred from homology"/>
<dbReference type="EMBL" id="JAVRIA010000008">
    <property type="protein sequence ID" value="MDT0559472.1"/>
    <property type="molecule type" value="Genomic_DNA"/>
</dbReference>
<dbReference type="SUPFAM" id="SSF52540">
    <property type="entry name" value="P-loop containing nucleoside triphosphate hydrolases"/>
    <property type="match status" value="1"/>
</dbReference>
<gene>
    <name evidence="2" type="ORF">RM697_12485</name>
</gene>
<dbReference type="RefSeq" id="WP_311428236.1">
    <property type="nucleotide sequence ID" value="NZ_JAVRIA010000008.1"/>
</dbReference>
<dbReference type="Pfam" id="PF19798">
    <property type="entry name" value="Sulfotransfer_5"/>
    <property type="match status" value="1"/>
</dbReference>
<dbReference type="Proteomes" id="UP001259492">
    <property type="component" value="Unassembled WGS sequence"/>
</dbReference>
<protein>
    <submittedName>
        <fullName evidence="2">Sulfotransferase family protein</fullName>
    </submittedName>
</protein>
<sequence length="239" mass="28303">MPKHICLWSGPRNISTTLMYSFAQRKDTKVFDEPLYAHYLSKHPKAKQYHPEAEAILNTIEHDGNKVMKMLLHHSEKPIYFYKQMIHHLLDLDRKFMTKTINIILTRNPKEMLPSFDKVISNPHIDDVGYKLHVNLLNYFKNNTIEYVILDSKRVLLNPEEVLKKLCDAVDIPFYKTMLHWDKGARSEDGIWAKHWYSNIHNSTGFIPYKPKTEPFPNHLKPLLKECQPYYEQLLEEAL</sequence>
<reference evidence="2 3" key="1">
    <citation type="submission" date="2023-09" db="EMBL/GenBank/DDBJ databases">
        <authorList>
            <person name="Rey-Velasco X."/>
        </authorList>
    </citation>
    <scope>NUCLEOTIDE SEQUENCE [LARGE SCALE GENOMIC DNA]</scope>
    <source>
        <strain evidence="2 3">W332</strain>
    </source>
</reference>
<comment type="similarity">
    <text evidence="1">Belongs to the class-IV pyridoxal-phosphate-dependent aminotransferase family.</text>
</comment>
<evidence type="ECO:0000313" key="2">
    <source>
        <dbReference type="EMBL" id="MDT0559472.1"/>
    </source>
</evidence>
<name>A0ABU2YNR5_9FLAO</name>
<dbReference type="PANTHER" id="PTHR42743:SF11">
    <property type="entry name" value="AMINODEOXYCHORISMATE LYASE"/>
    <property type="match status" value="1"/>
</dbReference>
<evidence type="ECO:0000313" key="3">
    <source>
        <dbReference type="Proteomes" id="UP001259492"/>
    </source>
</evidence>
<evidence type="ECO:0000256" key="1">
    <source>
        <dbReference type="ARBA" id="ARBA00009320"/>
    </source>
</evidence>
<dbReference type="InterPro" id="IPR050571">
    <property type="entry name" value="Class-IV_PLP-Dep_Aminotrnsfr"/>
</dbReference>
<dbReference type="PANTHER" id="PTHR42743">
    <property type="entry name" value="AMINO-ACID AMINOTRANSFERASE"/>
    <property type="match status" value="1"/>
</dbReference>
<accession>A0ABU2YNR5</accession>
<keyword evidence="3" id="KW-1185">Reference proteome</keyword>
<organism evidence="2 3">
    <name type="scientific">Microcosmobacter mediterraneus</name>
    <dbReference type="NCBI Taxonomy" id="3075607"/>
    <lineage>
        <taxon>Bacteria</taxon>
        <taxon>Pseudomonadati</taxon>
        <taxon>Bacteroidota</taxon>
        <taxon>Flavobacteriia</taxon>
        <taxon>Flavobacteriales</taxon>
        <taxon>Flavobacteriaceae</taxon>
        <taxon>Microcosmobacter</taxon>
    </lineage>
</organism>
<comment type="caution">
    <text evidence="2">The sequence shown here is derived from an EMBL/GenBank/DDBJ whole genome shotgun (WGS) entry which is preliminary data.</text>
</comment>
<dbReference type="Gene3D" id="3.40.50.300">
    <property type="entry name" value="P-loop containing nucleotide triphosphate hydrolases"/>
    <property type="match status" value="1"/>
</dbReference>